<reference evidence="2 3" key="1">
    <citation type="journal article" date="2019" name="Int. J. Syst. Evol. Microbiol.">
        <title>The Global Catalogue of Microorganisms (GCM) 10K type strain sequencing project: providing services to taxonomists for standard genome sequencing and annotation.</title>
        <authorList>
            <consortium name="The Broad Institute Genomics Platform"/>
            <consortium name="The Broad Institute Genome Sequencing Center for Infectious Disease"/>
            <person name="Wu L."/>
            <person name="Ma J."/>
        </authorList>
    </citation>
    <scope>NUCLEOTIDE SEQUENCE [LARGE SCALE GENOMIC DNA]</scope>
    <source>
        <strain evidence="2 3">JCM 14559</strain>
    </source>
</reference>
<comment type="caution">
    <text evidence="2">The sequence shown here is derived from an EMBL/GenBank/DDBJ whole genome shotgun (WGS) entry which is preliminary data.</text>
</comment>
<proteinExistence type="predicted"/>
<feature type="compositionally biased region" description="Basic and acidic residues" evidence="1">
    <location>
        <begin position="9"/>
        <end position="21"/>
    </location>
</feature>
<organism evidence="2 3">
    <name type="scientific">Kitasatospora saccharophila</name>
    <dbReference type="NCBI Taxonomy" id="407973"/>
    <lineage>
        <taxon>Bacteria</taxon>
        <taxon>Bacillati</taxon>
        <taxon>Actinomycetota</taxon>
        <taxon>Actinomycetes</taxon>
        <taxon>Kitasatosporales</taxon>
        <taxon>Streptomycetaceae</taxon>
        <taxon>Kitasatospora</taxon>
    </lineage>
</organism>
<accession>A0ABN2W937</accession>
<dbReference type="Proteomes" id="UP001500897">
    <property type="component" value="Unassembled WGS sequence"/>
</dbReference>
<dbReference type="RefSeq" id="WP_344550228.1">
    <property type="nucleotide sequence ID" value="NZ_BAAANS010000003.1"/>
</dbReference>
<evidence type="ECO:0000313" key="3">
    <source>
        <dbReference type="Proteomes" id="UP001500897"/>
    </source>
</evidence>
<name>A0ABN2W937_9ACTN</name>
<protein>
    <submittedName>
        <fullName evidence="2">Uncharacterized protein</fullName>
    </submittedName>
</protein>
<feature type="region of interest" description="Disordered" evidence="1">
    <location>
        <begin position="1"/>
        <end position="21"/>
    </location>
</feature>
<dbReference type="EMBL" id="BAAANS010000003">
    <property type="protein sequence ID" value="GAA2086469.1"/>
    <property type="molecule type" value="Genomic_DNA"/>
</dbReference>
<gene>
    <name evidence="2" type="ORF">GCM10009759_07210</name>
</gene>
<sequence>MLEQELGTEPEHRSPTAAERASRIRDGLCELTGREPLVERTIDDGFRITLRVVEQPDAVLAEAVLRILKEGDSFGHSNKNRWDRFWAEVDASWTDGDPVEETESPLTPVEYYPDGRLGLDWRAVSDDLDGVVLAQSYDGVAIARATDRRTVLVVNPDEWADLRDAIKRGRCDHLLGDRLLCAEPGPGKGFVATA</sequence>
<evidence type="ECO:0000256" key="1">
    <source>
        <dbReference type="SAM" id="MobiDB-lite"/>
    </source>
</evidence>
<evidence type="ECO:0000313" key="2">
    <source>
        <dbReference type="EMBL" id="GAA2086469.1"/>
    </source>
</evidence>
<keyword evidence="3" id="KW-1185">Reference proteome</keyword>